<gene>
    <name evidence="2" type="ORF">PFY00_00730</name>
</gene>
<name>A0ABT4XMR5_9RHOB</name>
<keyword evidence="3" id="KW-1185">Reference proteome</keyword>
<evidence type="ECO:0000313" key="2">
    <source>
        <dbReference type="EMBL" id="MDA7423236.1"/>
    </source>
</evidence>
<organism evidence="2 3">
    <name type="scientific">Thalassococcus lentus</name>
    <dbReference type="NCBI Taxonomy" id="1210524"/>
    <lineage>
        <taxon>Bacteria</taxon>
        <taxon>Pseudomonadati</taxon>
        <taxon>Pseudomonadota</taxon>
        <taxon>Alphaproteobacteria</taxon>
        <taxon>Rhodobacterales</taxon>
        <taxon>Roseobacteraceae</taxon>
        <taxon>Thalassococcus</taxon>
    </lineage>
</organism>
<protein>
    <submittedName>
        <fullName evidence="2">Uncharacterized protein</fullName>
    </submittedName>
</protein>
<keyword evidence="1" id="KW-0812">Transmembrane</keyword>
<evidence type="ECO:0000313" key="3">
    <source>
        <dbReference type="Proteomes" id="UP001210720"/>
    </source>
</evidence>
<feature type="transmembrane region" description="Helical" evidence="1">
    <location>
        <begin position="32"/>
        <end position="59"/>
    </location>
</feature>
<reference evidence="2 3" key="1">
    <citation type="submission" date="2023-01" db="EMBL/GenBank/DDBJ databases">
        <title>Thalassococcus onchidii sp. nov., isolated from a marine invertebrate from the South China Sea.</title>
        <authorList>
            <person name="Xu S."/>
            <person name="Liu Z."/>
            <person name="Xu Y."/>
        </authorList>
    </citation>
    <scope>NUCLEOTIDE SEQUENCE [LARGE SCALE GENOMIC DNA]</scope>
    <source>
        <strain evidence="2 3">KCTC 32084</strain>
    </source>
</reference>
<dbReference type="Proteomes" id="UP001210720">
    <property type="component" value="Unassembled WGS sequence"/>
</dbReference>
<sequence>MLLSLGLPVLVLLILAVVVTRLVERLLPETLLGLLGVAIIASLVLWGLSSVLFAVIYAVQDSRIAALPGASAGLRHMAMLGAKAAIIWAPLMLLTVATAPRRWKTNVW</sequence>
<accession>A0ABT4XMR5</accession>
<proteinExistence type="predicted"/>
<keyword evidence="1" id="KW-1133">Transmembrane helix</keyword>
<keyword evidence="1" id="KW-0472">Membrane</keyword>
<dbReference type="RefSeq" id="WP_271430600.1">
    <property type="nucleotide sequence ID" value="NZ_JAQIOY010000001.1"/>
</dbReference>
<dbReference type="EMBL" id="JAQIOY010000001">
    <property type="protein sequence ID" value="MDA7423236.1"/>
    <property type="molecule type" value="Genomic_DNA"/>
</dbReference>
<feature type="transmembrane region" description="Helical" evidence="1">
    <location>
        <begin position="80"/>
        <end position="99"/>
    </location>
</feature>
<comment type="caution">
    <text evidence="2">The sequence shown here is derived from an EMBL/GenBank/DDBJ whole genome shotgun (WGS) entry which is preliminary data.</text>
</comment>
<evidence type="ECO:0000256" key="1">
    <source>
        <dbReference type="SAM" id="Phobius"/>
    </source>
</evidence>